<protein>
    <submittedName>
        <fullName evidence="1">Uncharacterized protein</fullName>
    </submittedName>
</protein>
<evidence type="ECO:0000313" key="2">
    <source>
        <dbReference type="Proteomes" id="UP001630127"/>
    </source>
</evidence>
<gene>
    <name evidence="1" type="ORF">ACH5RR_010477</name>
</gene>
<evidence type="ECO:0000313" key="1">
    <source>
        <dbReference type="EMBL" id="KAL3531155.1"/>
    </source>
</evidence>
<sequence length="124" mass="13074">MGNVGNVIGDHPVMAYVGVVIGDHPVMTDVGENAGGYKDSVAHSGDKIGQLARAPSSVGGVNTSKLIDILVHRDEGNWDLSDDSDDTYVEETNSSTDADFDLGFFLDGDSLSDTCDPIEDVENV</sequence>
<accession>A0ABD3AJ19</accession>
<dbReference type="EMBL" id="JBJUIK010000004">
    <property type="protein sequence ID" value="KAL3531155.1"/>
    <property type="molecule type" value="Genomic_DNA"/>
</dbReference>
<name>A0ABD3AJ19_9GENT</name>
<comment type="caution">
    <text evidence="1">The sequence shown here is derived from an EMBL/GenBank/DDBJ whole genome shotgun (WGS) entry which is preliminary data.</text>
</comment>
<reference evidence="1 2" key="1">
    <citation type="submission" date="2024-11" db="EMBL/GenBank/DDBJ databases">
        <title>A near-complete genome assembly of Cinchona calisaya.</title>
        <authorList>
            <person name="Lian D.C."/>
            <person name="Zhao X.W."/>
            <person name="Wei L."/>
        </authorList>
    </citation>
    <scope>NUCLEOTIDE SEQUENCE [LARGE SCALE GENOMIC DNA]</scope>
    <source>
        <tissue evidence="1">Nenye</tissue>
    </source>
</reference>
<dbReference type="Proteomes" id="UP001630127">
    <property type="component" value="Unassembled WGS sequence"/>
</dbReference>
<dbReference type="AlphaFoldDB" id="A0ABD3AJ19"/>
<keyword evidence="2" id="KW-1185">Reference proteome</keyword>
<organism evidence="1 2">
    <name type="scientific">Cinchona calisaya</name>
    <dbReference type="NCBI Taxonomy" id="153742"/>
    <lineage>
        <taxon>Eukaryota</taxon>
        <taxon>Viridiplantae</taxon>
        <taxon>Streptophyta</taxon>
        <taxon>Embryophyta</taxon>
        <taxon>Tracheophyta</taxon>
        <taxon>Spermatophyta</taxon>
        <taxon>Magnoliopsida</taxon>
        <taxon>eudicotyledons</taxon>
        <taxon>Gunneridae</taxon>
        <taxon>Pentapetalae</taxon>
        <taxon>asterids</taxon>
        <taxon>lamiids</taxon>
        <taxon>Gentianales</taxon>
        <taxon>Rubiaceae</taxon>
        <taxon>Cinchonoideae</taxon>
        <taxon>Cinchoneae</taxon>
        <taxon>Cinchona</taxon>
    </lineage>
</organism>
<proteinExistence type="predicted"/>